<dbReference type="RefSeq" id="YP_008433626.1">
    <property type="nucleotide sequence ID" value="NC_022096.1"/>
</dbReference>
<sequence length="188" mass="21579">MTNKIQIALMPSLKSEQWGGLEFDLPPKLPGVSCTLATNKASLVPYEYREGDFYFGMVDHPTLDKEVFDYMWTIYGEAKPSNDARAEILLWAKQNIWDRVREAGYSAAIRILYSDNPKYVHRTVPRLVLVRVFRDSDFQCKGHPELLLGEPIGQHHCPHCMQMEIAGTAHSEVEFPLGRYDLYRASEN</sequence>
<name>S5VML5_9CAUD</name>
<keyword evidence="2" id="KW-1185">Reference proteome</keyword>
<organism evidence="1 2">
    <name type="scientific">Pseudomonas phage PaBG</name>
    <dbReference type="NCBI Taxonomy" id="1335230"/>
    <lineage>
        <taxon>Viruses</taxon>
        <taxon>Duplodnaviria</taxon>
        <taxon>Heunggongvirae</taxon>
        <taxon>Uroviricota</taxon>
        <taxon>Caudoviricetes</taxon>
        <taxon>Baikalvirus</taxon>
        <taxon>Baikalvirus PaBG</taxon>
    </lineage>
</organism>
<dbReference type="EMBL" id="KF147891">
    <property type="protein sequence ID" value="AGS82179.1"/>
    <property type="molecule type" value="Genomic_DNA"/>
</dbReference>
<accession>S5VML5</accession>
<dbReference type="Proteomes" id="UP000015545">
    <property type="component" value="Segment"/>
</dbReference>
<proteinExistence type="predicted"/>
<protein>
    <submittedName>
        <fullName evidence="1">Uncharacterized protein</fullName>
    </submittedName>
</protein>
<dbReference type="KEGG" id="vg:16574981"/>
<evidence type="ECO:0000313" key="2">
    <source>
        <dbReference type="Proteomes" id="UP000015545"/>
    </source>
</evidence>
<reference evidence="1 2" key="1">
    <citation type="journal article" date="2014" name="Genome Announc.">
        <title>Complete Genome Sequence of the Novel Giant Pseudomonas Phage PaBG.</title>
        <authorList>
            <person name="Sykilinda N.N."/>
            <person name="Bondar A.A."/>
            <person name="Gorshkova A.S."/>
            <person name="Kurochkina L.P."/>
            <person name="Kulikov E.E."/>
            <person name="Shneider M.M."/>
            <person name="Kadykov V.A."/>
            <person name="Solovjeva N.V."/>
            <person name="Kabilov M.R."/>
            <person name="Mesyanzhinov V.V."/>
            <person name="Vlassov V.V."/>
            <person name="Drukker V.V."/>
            <person name="Miroshnikov K.A."/>
        </authorList>
    </citation>
    <scope>NUCLEOTIDE SEQUENCE [LARGE SCALE GENOMIC DNA]</scope>
</reference>
<evidence type="ECO:0000313" key="1">
    <source>
        <dbReference type="EMBL" id="AGS82179.1"/>
    </source>
</evidence>
<gene>
    <name evidence="1" type="ORF">PaBG_00296</name>
</gene>